<evidence type="ECO:0000256" key="7">
    <source>
        <dbReference type="ARBA" id="ARBA00022741"/>
    </source>
</evidence>
<keyword evidence="6 15" id="KW-0812">Transmembrane</keyword>
<feature type="region of interest" description="Disordered" evidence="14">
    <location>
        <begin position="40"/>
        <end position="65"/>
    </location>
</feature>
<dbReference type="AlphaFoldDB" id="A0A2P5XP18"/>
<evidence type="ECO:0000256" key="11">
    <source>
        <dbReference type="ARBA" id="ARBA00023136"/>
    </source>
</evidence>
<comment type="catalytic activity">
    <reaction evidence="12">
        <text>L-threonyl-[protein] + ATP = O-phospho-L-threonyl-[protein] + ADP + H(+)</text>
        <dbReference type="Rhea" id="RHEA:46608"/>
        <dbReference type="Rhea" id="RHEA-COMP:11060"/>
        <dbReference type="Rhea" id="RHEA-COMP:11605"/>
        <dbReference type="ChEBI" id="CHEBI:15378"/>
        <dbReference type="ChEBI" id="CHEBI:30013"/>
        <dbReference type="ChEBI" id="CHEBI:30616"/>
        <dbReference type="ChEBI" id="CHEBI:61977"/>
        <dbReference type="ChEBI" id="CHEBI:456216"/>
        <dbReference type="EC" id="2.7.11.1"/>
    </reaction>
</comment>
<dbReference type="EMBL" id="KZ664506">
    <property type="protein sequence ID" value="PPS05072.1"/>
    <property type="molecule type" value="Genomic_DNA"/>
</dbReference>
<evidence type="ECO:0000256" key="2">
    <source>
        <dbReference type="ARBA" id="ARBA00012513"/>
    </source>
</evidence>
<dbReference type="PROSITE" id="PS50011">
    <property type="entry name" value="PROTEIN_KINASE_DOM"/>
    <property type="match status" value="1"/>
</dbReference>
<evidence type="ECO:0000256" key="3">
    <source>
        <dbReference type="ARBA" id="ARBA00022475"/>
    </source>
</evidence>
<evidence type="ECO:0000313" key="18">
    <source>
        <dbReference type="Proteomes" id="UP000239757"/>
    </source>
</evidence>
<keyword evidence="7" id="KW-0547">Nucleotide-binding</keyword>
<dbReference type="Proteomes" id="UP000239757">
    <property type="component" value="Unassembled WGS sequence"/>
</dbReference>
<accession>A0A2P5XP18</accession>
<evidence type="ECO:0000256" key="8">
    <source>
        <dbReference type="ARBA" id="ARBA00022777"/>
    </source>
</evidence>
<comment type="subcellular location">
    <subcellularLocation>
        <location evidence="1">Cell membrane</location>
        <topology evidence="1">Single-pass membrane protein</topology>
    </subcellularLocation>
</comment>
<sequence>MSKIAVIIIVAAGALVFVIVIMGFIWFYKSCKNFSKRSSETGSSDPSALMEWNKGAGPSSSASQSLFEPQGARQFRLEELDQATKHFSDGNLIGFGSFSPVYKGWLHGIVVAIKRHPGAPREEFIAGLQKVIFQVKYLSEIQHRNLVTLLGYCQESGSQMLIYECIPNGSICNHLYDTGREAPTRLEFKQRLSIALGAARGLCHLHSLQPPLMHKNFKTANVLVDENFTAKVADAGIAMLLERIEEAGSSHSSSINVFQDPEKTFTYTYLIPCINVRVDALGSFTEMSDVYSFGVFLLELITGREEAMHIDYLRSNESLIQLVQSRLSSNELVDYRLGGTFTMDGIRDLIKLTLKCMCFPGKWRLNMNMVVVELERIHEKEMELTTVRGEEKENRGSQMIPKAPGYSTFATVLLALDASKEALRQQQMLIRKVKVPKKRL</sequence>
<dbReference type="InterPro" id="IPR000719">
    <property type="entry name" value="Prot_kinase_dom"/>
</dbReference>
<keyword evidence="3" id="KW-1003">Cell membrane</keyword>
<evidence type="ECO:0000259" key="16">
    <source>
        <dbReference type="PROSITE" id="PS50011"/>
    </source>
</evidence>
<evidence type="ECO:0000256" key="4">
    <source>
        <dbReference type="ARBA" id="ARBA00022527"/>
    </source>
</evidence>
<keyword evidence="4" id="KW-0723">Serine/threonine-protein kinase</keyword>
<gene>
    <name evidence="17" type="ORF">GOBAR_AA15587</name>
</gene>
<evidence type="ECO:0000313" key="17">
    <source>
        <dbReference type="EMBL" id="PPS05072.1"/>
    </source>
</evidence>
<protein>
    <recommendedName>
        <fullName evidence="2">non-specific serine/threonine protein kinase</fullName>
        <ecNumber evidence="2">2.7.11.1</ecNumber>
    </recommendedName>
</protein>
<keyword evidence="8" id="KW-0418">Kinase</keyword>
<evidence type="ECO:0000256" key="15">
    <source>
        <dbReference type="SAM" id="Phobius"/>
    </source>
</evidence>
<dbReference type="Gene3D" id="1.10.510.10">
    <property type="entry name" value="Transferase(Phosphotransferase) domain 1"/>
    <property type="match status" value="1"/>
</dbReference>
<evidence type="ECO:0000256" key="5">
    <source>
        <dbReference type="ARBA" id="ARBA00022679"/>
    </source>
</evidence>
<dbReference type="GO" id="GO:0005886">
    <property type="term" value="C:plasma membrane"/>
    <property type="evidence" value="ECO:0007669"/>
    <property type="project" value="UniProtKB-SubCell"/>
</dbReference>
<evidence type="ECO:0000256" key="6">
    <source>
        <dbReference type="ARBA" id="ARBA00022692"/>
    </source>
</evidence>
<dbReference type="InterPro" id="IPR001245">
    <property type="entry name" value="Ser-Thr/Tyr_kinase_cat_dom"/>
</dbReference>
<proteinExistence type="predicted"/>
<dbReference type="OrthoDB" id="4062651at2759"/>
<keyword evidence="11 15" id="KW-0472">Membrane</keyword>
<evidence type="ECO:0000256" key="14">
    <source>
        <dbReference type="SAM" id="MobiDB-lite"/>
    </source>
</evidence>
<feature type="transmembrane region" description="Helical" evidence="15">
    <location>
        <begin position="6"/>
        <end position="28"/>
    </location>
</feature>
<dbReference type="Pfam" id="PF07714">
    <property type="entry name" value="PK_Tyr_Ser-Thr"/>
    <property type="match status" value="1"/>
</dbReference>
<dbReference type="InterPro" id="IPR011009">
    <property type="entry name" value="Kinase-like_dom_sf"/>
</dbReference>
<dbReference type="GO" id="GO:0005524">
    <property type="term" value="F:ATP binding"/>
    <property type="evidence" value="ECO:0007669"/>
    <property type="project" value="UniProtKB-KW"/>
</dbReference>
<dbReference type="GO" id="GO:0004674">
    <property type="term" value="F:protein serine/threonine kinase activity"/>
    <property type="evidence" value="ECO:0007669"/>
    <property type="project" value="UniProtKB-KW"/>
</dbReference>
<organism evidence="17 18">
    <name type="scientific">Gossypium barbadense</name>
    <name type="common">Sea Island cotton</name>
    <name type="synonym">Hibiscus barbadensis</name>
    <dbReference type="NCBI Taxonomy" id="3634"/>
    <lineage>
        <taxon>Eukaryota</taxon>
        <taxon>Viridiplantae</taxon>
        <taxon>Streptophyta</taxon>
        <taxon>Embryophyta</taxon>
        <taxon>Tracheophyta</taxon>
        <taxon>Spermatophyta</taxon>
        <taxon>Magnoliopsida</taxon>
        <taxon>eudicotyledons</taxon>
        <taxon>Gunneridae</taxon>
        <taxon>Pentapetalae</taxon>
        <taxon>rosids</taxon>
        <taxon>malvids</taxon>
        <taxon>Malvales</taxon>
        <taxon>Malvaceae</taxon>
        <taxon>Malvoideae</taxon>
        <taxon>Gossypium</taxon>
    </lineage>
</organism>
<dbReference type="InterPro" id="IPR047117">
    <property type="entry name" value="PERK1-13-like"/>
</dbReference>
<name>A0A2P5XP18_GOSBA</name>
<evidence type="ECO:0000256" key="10">
    <source>
        <dbReference type="ARBA" id="ARBA00022989"/>
    </source>
</evidence>
<keyword evidence="9" id="KW-0067">ATP-binding</keyword>
<evidence type="ECO:0000256" key="1">
    <source>
        <dbReference type="ARBA" id="ARBA00004162"/>
    </source>
</evidence>
<evidence type="ECO:0000256" key="13">
    <source>
        <dbReference type="ARBA" id="ARBA00048679"/>
    </source>
</evidence>
<dbReference type="SUPFAM" id="SSF56112">
    <property type="entry name" value="Protein kinase-like (PK-like)"/>
    <property type="match status" value="1"/>
</dbReference>
<keyword evidence="5" id="KW-0808">Transferase</keyword>
<evidence type="ECO:0000256" key="12">
    <source>
        <dbReference type="ARBA" id="ARBA00047899"/>
    </source>
</evidence>
<dbReference type="PANTHER" id="PTHR47982:SF54">
    <property type="entry name" value="PROTEIN KINASE SUPERFAMILY PROTEIN"/>
    <property type="match status" value="1"/>
</dbReference>
<comment type="catalytic activity">
    <reaction evidence="13">
        <text>L-seryl-[protein] + ATP = O-phospho-L-seryl-[protein] + ADP + H(+)</text>
        <dbReference type="Rhea" id="RHEA:17989"/>
        <dbReference type="Rhea" id="RHEA-COMP:9863"/>
        <dbReference type="Rhea" id="RHEA-COMP:11604"/>
        <dbReference type="ChEBI" id="CHEBI:15378"/>
        <dbReference type="ChEBI" id="CHEBI:29999"/>
        <dbReference type="ChEBI" id="CHEBI:30616"/>
        <dbReference type="ChEBI" id="CHEBI:83421"/>
        <dbReference type="ChEBI" id="CHEBI:456216"/>
        <dbReference type="EC" id="2.7.11.1"/>
    </reaction>
</comment>
<evidence type="ECO:0000256" key="9">
    <source>
        <dbReference type="ARBA" id="ARBA00022840"/>
    </source>
</evidence>
<dbReference type="EC" id="2.7.11.1" evidence="2"/>
<keyword evidence="10 15" id="KW-1133">Transmembrane helix</keyword>
<dbReference type="Gene3D" id="3.30.200.20">
    <property type="entry name" value="Phosphorylase Kinase, domain 1"/>
    <property type="match status" value="1"/>
</dbReference>
<dbReference type="FunFam" id="1.10.510.10:FF:000430">
    <property type="entry name" value="Protein kinase superfamily protein"/>
    <property type="match status" value="1"/>
</dbReference>
<feature type="domain" description="Protein kinase" evidence="16">
    <location>
        <begin position="87"/>
        <end position="381"/>
    </location>
</feature>
<reference evidence="17 18" key="1">
    <citation type="submission" date="2015-01" db="EMBL/GenBank/DDBJ databases">
        <title>Genome of allotetraploid Gossypium barbadense reveals genomic plasticity and fiber elongation in cotton evolution.</title>
        <authorList>
            <person name="Chen X."/>
            <person name="Liu X."/>
            <person name="Zhao B."/>
            <person name="Zheng H."/>
            <person name="Hu Y."/>
            <person name="Lu G."/>
            <person name="Yang C."/>
            <person name="Chen J."/>
            <person name="Shan C."/>
            <person name="Zhang L."/>
            <person name="Zhou Y."/>
            <person name="Wang L."/>
            <person name="Guo W."/>
            <person name="Bai Y."/>
            <person name="Ruan J."/>
            <person name="Shangguan X."/>
            <person name="Mao Y."/>
            <person name="Jiang J."/>
            <person name="Zhu Y."/>
            <person name="Lei J."/>
            <person name="Kang H."/>
            <person name="Chen S."/>
            <person name="He X."/>
            <person name="Wang R."/>
            <person name="Wang Y."/>
            <person name="Chen J."/>
            <person name="Wang L."/>
            <person name="Yu S."/>
            <person name="Wang B."/>
            <person name="Wei J."/>
            <person name="Song S."/>
            <person name="Lu X."/>
            <person name="Gao Z."/>
            <person name="Gu W."/>
            <person name="Deng X."/>
            <person name="Ma D."/>
            <person name="Wang S."/>
            <person name="Liang W."/>
            <person name="Fang L."/>
            <person name="Cai C."/>
            <person name="Zhu X."/>
            <person name="Zhou B."/>
            <person name="Zhang Y."/>
            <person name="Chen Z."/>
            <person name="Xu S."/>
            <person name="Zhu R."/>
            <person name="Wang S."/>
            <person name="Zhang T."/>
            <person name="Zhao G."/>
        </authorList>
    </citation>
    <scope>NUCLEOTIDE SEQUENCE [LARGE SCALE GENOMIC DNA]</scope>
    <source>
        <strain evidence="18">cv. Xinhai21</strain>
        <tissue evidence="17">Leaf</tissue>
    </source>
</reference>
<dbReference type="PANTHER" id="PTHR47982">
    <property type="entry name" value="PROLINE-RICH RECEPTOR-LIKE PROTEIN KINASE PERK4"/>
    <property type="match status" value="1"/>
</dbReference>